<protein>
    <submittedName>
        <fullName evidence="7">Formate transporter</fullName>
    </submittedName>
</protein>
<dbReference type="InterPro" id="IPR023271">
    <property type="entry name" value="Aquaporin-like"/>
</dbReference>
<evidence type="ECO:0000256" key="3">
    <source>
        <dbReference type="ARBA" id="ARBA00022989"/>
    </source>
</evidence>
<evidence type="ECO:0000256" key="2">
    <source>
        <dbReference type="ARBA" id="ARBA00022692"/>
    </source>
</evidence>
<evidence type="ECO:0000313" key="7">
    <source>
        <dbReference type="EMBL" id="GGA89715.1"/>
    </source>
</evidence>
<evidence type="ECO:0000256" key="4">
    <source>
        <dbReference type="ARBA" id="ARBA00023136"/>
    </source>
</evidence>
<dbReference type="GO" id="GO:0015499">
    <property type="term" value="F:formate transmembrane transporter activity"/>
    <property type="evidence" value="ECO:0007669"/>
    <property type="project" value="TreeGrafter"/>
</dbReference>
<organism evidence="7 8">
    <name type="scientific">Ornithinibacillus halotolerans</name>
    <dbReference type="NCBI Taxonomy" id="1274357"/>
    <lineage>
        <taxon>Bacteria</taxon>
        <taxon>Bacillati</taxon>
        <taxon>Bacillota</taxon>
        <taxon>Bacilli</taxon>
        <taxon>Bacillales</taxon>
        <taxon>Bacillaceae</taxon>
        <taxon>Ornithinibacillus</taxon>
    </lineage>
</organism>
<dbReference type="Pfam" id="PF01226">
    <property type="entry name" value="Form_Nir_trans"/>
    <property type="match status" value="1"/>
</dbReference>
<sequence>MDYIKPNEVIQSVAKAGEKKSSLSVVHILLKGILSGAFLGYATTLAYQASTQTGMDIVGAIIFPTGFVMILLLNLELVTGSFAMLPIAKFRGLVTTPKILRNFTWAFTGNLIGSIFYAILFTIAITKFGHLSESLVIDKIIAVAESKTVDYKAIGAGGYVVVFVKALLCNWMVTMGAIMAFTSHSTIGKIAAMWIPVFIFFGQGFEHAVVNMFVIPAAMMLGADITVGDWWLWNQIPVTIGNFIAGFVFTAICFHIITKEKSPSIELVTKDKAS</sequence>
<feature type="transmembrane region" description="Helical" evidence="6">
    <location>
        <begin position="105"/>
        <end position="125"/>
    </location>
</feature>
<dbReference type="AlphaFoldDB" id="A0A916WE35"/>
<feature type="transmembrane region" description="Helical" evidence="6">
    <location>
        <begin position="193"/>
        <end position="215"/>
    </location>
</feature>
<evidence type="ECO:0000256" key="6">
    <source>
        <dbReference type="SAM" id="Phobius"/>
    </source>
</evidence>
<keyword evidence="4 6" id="KW-0472">Membrane</keyword>
<gene>
    <name evidence="7" type="ORF">GCM10008025_35400</name>
</gene>
<dbReference type="InterPro" id="IPR000292">
    <property type="entry name" value="For/NO2_transpt"/>
</dbReference>
<reference evidence="7" key="2">
    <citation type="submission" date="2020-09" db="EMBL/GenBank/DDBJ databases">
        <authorList>
            <person name="Sun Q."/>
            <person name="Zhou Y."/>
        </authorList>
    </citation>
    <scope>NUCLEOTIDE SEQUENCE</scope>
    <source>
        <strain evidence="7">CGMCC 1.12408</strain>
    </source>
</reference>
<dbReference type="PANTHER" id="PTHR30520">
    <property type="entry name" value="FORMATE TRANSPORTER-RELATED"/>
    <property type="match status" value="1"/>
</dbReference>
<dbReference type="GO" id="GO:0005886">
    <property type="term" value="C:plasma membrane"/>
    <property type="evidence" value="ECO:0007669"/>
    <property type="project" value="TreeGrafter"/>
</dbReference>
<dbReference type="Gene3D" id="1.20.1080.10">
    <property type="entry name" value="Glycerol uptake facilitator protein"/>
    <property type="match status" value="1"/>
</dbReference>
<dbReference type="PANTHER" id="PTHR30520:SF6">
    <property type="entry name" value="FORMATE_NITRATE FAMILY TRANSPORTER (EUROFUNG)"/>
    <property type="match status" value="1"/>
</dbReference>
<evidence type="ECO:0000256" key="5">
    <source>
        <dbReference type="ARBA" id="ARBA00049660"/>
    </source>
</evidence>
<feature type="transmembrane region" description="Helical" evidence="6">
    <location>
        <begin position="61"/>
        <end position="85"/>
    </location>
</feature>
<reference evidence="7" key="1">
    <citation type="journal article" date="2014" name="Int. J. Syst. Evol. Microbiol.">
        <title>Complete genome sequence of Corynebacterium casei LMG S-19264T (=DSM 44701T), isolated from a smear-ripened cheese.</title>
        <authorList>
            <consortium name="US DOE Joint Genome Institute (JGI-PGF)"/>
            <person name="Walter F."/>
            <person name="Albersmeier A."/>
            <person name="Kalinowski J."/>
            <person name="Ruckert C."/>
        </authorList>
    </citation>
    <scope>NUCLEOTIDE SEQUENCE</scope>
    <source>
        <strain evidence="7">CGMCC 1.12408</strain>
    </source>
</reference>
<dbReference type="Proteomes" id="UP000613512">
    <property type="component" value="Unassembled WGS sequence"/>
</dbReference>
<keyword evidence="3 6" id="KW-1133">Transmembrane helix</keyword>
<evidence type="ECO:0000256" key="1">
    <source>
        <dbReference type="ARBA" id="ARBA00004141"/>
    </source>
</evidence>
<accession>A0A916WE35</accession>
<evidence type="ECO:0000313" key="8">
    <source>
        <dbReference type="Proteomes" id="UP000613512"/>
    </source>
</evidence>
<dbReference type="RefSeq" id="WP_188386011.1">
    <property type="nucleotide sequence ID" value="NZ_BMEY01000025.1"/>
</dbReference>
<dbReference type="EMBL" id="BMEY01000025">
    <property type="protein sequence ID" value="GGA89715.1"/>
    <property type="molecule type" value="Genomic_DNA"/>
</dbReference>
<keyword evidence="8" id="KW-1185">Reference proteome</keyword>
<keyword evidence="2 6" id="KW-0812">Transmembrane</keyword>
<name>A0A916WE35_9BACI</name>
<comment type="similarity">
    <text evidence="5">Belongs to the FNT transporter (TC 1.A.16) family.</text>
</comment>
<feature type="transmembrane region" description="Helical" evidence="6">
    <location>
        <begin position="235"/>
        <end position="257"/>
    </location>
</feature>
<feature type="transmembrane region" description="Helical" evidence="6">
    <location>
        <begin position="156"/>
        <end position="181"/>
    </location>
</feature>
<comment type="caution">
    <text evidence="7">The sequence shown here is derived from an EMBL/GenBank/DDBJ whole genome shotgun (WGS) entry which is preliminary data.</text>
</comment>
<comment type="subcellular location">
    <subcellularLocation>
        <location evidence="1">Membrane</location>
        <topology evidence="1">Multi-pass membrane protein</topology>
    </subcellularLocation>
</comment>
<feature type="transmembrane region" description="Helical" evidence="6">
    <location>
        <begin position="28"/>
        <end position="49"/>
    </location>
</feature>
<proteinExistence type="inferred from homology"/>